<accession>A0AA39PWW6</accession>
<name>A0AA39PWW6_9AGAR</name>
<proteinExistence type="predicted"/>
<feature type="compositionally biased region" description="Low complexity" evidence="1">
    <location>
        <begin position="214"/>
        <end position="229"/>
    </location>
</feature>
<dbReference type="EMBL" id="JAUEPU010000031">
    <property type="protein sequence ID" value="KAK0492062.1"/>
    <property type="molecule type" value="Genomic_DNA"/>
</dbReference>
<feature type="region of interest" description="Disordered" evidence="1">
    <location>
        <begin position="210"/>
        <end position="229"/>
    </location>
</feature>
<dbReference type="Proteomes" id="UP001175228">
    <property type="component" value="Unassembled WGS sequence"/>
</dbReference>
<sequence>MYAIFCYDLGASRKRKLQGDMWRLEGGVRRGRGAYTIRNEGEILQKSKHEHSILERLKISDKSRLNLCAAMYTEIERPDQDRDQLTMYQFFQELDFAERTIQDQVHQALVALCQLLRGVNFTEKAIQAQGQNLSKFLIKGRTLLQAEIWFKKIQTAKKDLSEFDANLRLQIPAIERQKISDSGQPRTRQRLKDQNIIQERNVTERQGKMNNIKSPIHSPFSPNSSNSSYLSNSNMQLQTYLVLFFALVVSVIGAPNPEEVEAREGGGPAGW</sequence>
<organism evidence="2 3">
    <name type="scientific">Armillaria luteobubalina</name>
    <dbReference type="NCBI Taxonomy" id="153913"/>
    <lineage>
        <taxon>Eukaryota</taxon>
        <taxon>Fungi</taxon>
        <taxon>Dikarya</taxon>
        <taxon>Basidiomycota</taxon>
        <taxon>Agaricomycotina</taxon>
        <taxon>Agaricomycetes</taxon>
        <taxon>Agaricomycetidae</taxon>
        <taxon>Agaricales</taxon>
        <taxon>Marasmiineae</taxon>
        <taxon>Physalacriaceae</taxon>
        <taxon>Armillaria</taxon>
    </lineage>
</organism>
<keyword evidence="3" id="KW-1185">Reference proteome</keyword>
<comment type="caution">
    <text evidence="2">The sequence shown here is derived from an EMBL/GenBank/DDBJ whole genome shotgun (WGS) entry which is preliminary data.</text>
</comment>
<evidence type="ECO:0000256" key="1">
    <source>
        <dbReference type="SAM" id="MobiDB-lite"/>
    </source>
</evidence>
<dbReference type="AlphaFoldDB" id="A0AA39PWW6"/>
<gene>
    <name evidence="2" type="ORF">EDD18DRAFT_1334408</name>
</gene>
<protein>
    <submittedName>
        <fullName evidence="2">Uncharacterized protein</fullName>
    </submittedName>
</protein>
<evidence type="ECO:0000313" key="2">
    <source>
        <dbReference type="EMBL" id="KAK0492062.1"/>
    </source>
</evidence>
<evidence type="ECO:0000313" key="3">
    <source>
        <dbReference type="Proteomes" id="UP001175228"/>
    </source>
</evidence>
<reference evidence="2" key="1">
    <citation type="submission" date="2023-06" db="EMBL/GenBank/DDBJ databases">
        <authorList>
            <consortium name="Lawrence Berkeley National Laboratory"/>
            <person name="Ahrendt S."/>
            <person name="Sahu N."/>
            <person name="Indic B."/>
            <person name="Wong-Bajracharya J."/>
            <person name="Merenyi Z."/>
            <person name="Ke H.-M."/>
            <person name="Monk M."/>
            <person name="Kocsube S."/>
            <person name="Drula E."/>
            <person name="Lipzen A."/>
            <person name="Balint B."/>
            <person name="Henrissat B."/>
            <person name="Andreopoulos B."/>
            <person name="Martin F.M."/>
            <person name="Harder C.B."/>
            <person name="Rigling D."/>
            <person name="Ford K.L."/>
            <person name="Foster G.D."/>
            <person name="Pangilinan J."/>
            <person name="Papanicolaou A."/>
            <person name="Barry K."/>
            <person name="LaButti K."/>
            <person name="Viragh M."/>
            <person name="Koriabine M."/>
            <person name="Yan M."/>
            <person name="Riley R."/>
            <person name="Champramary S."/>
            <person name="Plett K.L."/>
            <person name="Tsai I.J."/>
            <person name="Slot J."/>
            <person name="Sipos G."/>
            <person name="Plett J."/>
            <person name="Nagy L.G."/>
            <person name="Grigoriev I.V."/>
        </authorList>
    </citation>
    <scope>NUCLEOTIDE SEQUENCE</scope>
    <source>
        <strain evidence="2">HWK02</strain>
    </source>
</reference>